<keyword evidence="3" id="KW-1185">Reference proteome</keyword>
<name>A0ABT9V1X8_9BACL</name>
<organism evidence="2 3">
    <name type="scientific">Anoxybacillus andreesenii</name>
    <dbReference type="NCBI Taxonomy" id="1325932"/>
    <lineage>
        <taxon>Bacteria</taxon>
        <taxon>Bacillati</taxon>
        <taxon>Bacillota</taxon>
        <taxon>Bacilli</taxon>
        <taxon>Bacillales</taxon>
        <taxon>Anoxybacillaceae</taxon>
        <taxon>Anoxybacillus</taxon>
    </lineage>
</organism>
<protein>
    <recommendedName>
        <fullName evidence="4">30S ribosomal protein S21</fullName>
    </recommendedName>
</protein>
<reference evidence="2 3" key="1">
    <citation type="submission" date="2023-07" db="EMBL/GenBank/DDBJ databases">
        <title>Genomic Encyclopedia of Type Strains, Phase IV (KMG-IV): sequencing the most valuable type-strain genomes for metagenomic binning, comparative biology and taxonomic classification.</title>
        <authorList>
            <person name="Goeker M."/>
        </authorList>
    </citation>
    <scope>NUCLEOTIDE SEQUENCE [LARGE SCALE GENOMIC DNA]</scope>
    <source>
        <strain evidence="2 3">DSM 23948</strain>
    </source>
</reference>
<feature type="compositionally biased region" description="Basic residues" evidence="1">
    <location>
        <begin position="38"/>
        <end position="58"/>
    </location>
</feature>
<gene>
    <name evidence="2" type="ORF">J2S07_001263</name>
</gene>
<dbReference type="RefSeq" id="WP_307149536.1">
    <property type="nucleotide sequence ID" value="NZ_JAUSTU010000004.1"/>
</dbReference>
<accession>A0ABT9V1X8</accession>
<sequence length="58" mass="6638">MNNDQQSALFRALQAGKLRELVALRGGTGDLRRELRQSRKAKRKQAKASRQFNRRKGA</sequence>
<feature type="region of interest" description="Disordered" evidence="1">
    <location>
        <begin position="32"/>
        <end position="58"/>
    </location>
</feature>
<dbReference type="EMBL" id="JAUSTU010000004">
    <property type="protein sequence ID" value="MDQ0154959.1"/>
    <property type="molecule type" value="Genomic_DNA"/>
</dbReference>
<comment type="caution">
    <text evidence="2">The sequence shown here is derived from an EMBL/GenBank/DDBJ whole genome shotgun (WGS) entry which is preliminary data.</text>
</comment>
<dbReference type="Proteomes" id="UP001231362">
    <property type="component" value="Unassembled WGS sequence"/>
</dbReference>
<proteinExistence type="predicted"/>
<evidence type="ECO:0000313" key="2">
    <source>
        <dbReference type="EMBL" id="MDQ0154959.1"/>
    </source>
</evidence>
<evidence type="ECO:0000313" key="3">
    <source>
        <dbReference type="Proteomes" id="UP001231362"/>
    </source>
</evidence>
<evidence type="ECO:0000256" key="1">
    <source>
        <dbReference type="SAM" id="MobiDB-lite"/>
    </source>
</evidence>
<evidence type="ECO:0008006" key="4">
    <source>
        <dbReference type="Google" id="ProtNLM"/>
    </source>
</evidence>